<gene>
    <name evidence="5" type="primary">BBS1</name>
</gene>
<name>A0ABM4K0G5_EQUPR</name>
<feature type="domain" description="Bardet-Biedl syndrome 1 N-terminal" evidence="2">
    <location>
        <begin position="23"/>
        <end position="276"/>
    </location>
</feature>
<dbReference type="GeneID" id="103559643"/>
<feature type="region of interest" description="Disordered" evidence="1">
    <location>
        <begin position="544"/>
        <end position="589"/>
    </location>
</feature>
<dbReference type="SUPFAM" id="SSF50998">
    <property type="entry name" value="Quinoprotein alcohol dehydrogenase-like"/>
    <property type="match status" value="1"/>
</dbReference>
<organism evidence="4 5">
    <name type="scientific">Equus przewalskii</name>
    <name type="common">Przewalski's horse</name>
    <name type="synonym">Equus caballus przewalskii</name>
    <dbReference type="NCBI Taxonomy" id="9798"/>
    <lineage>
        <taxon>Eukaryota</taxon>
        <taxon>Metazoa</taxon>
        <taxon>Chordata</taxon>
        <taxon>Craniata</taxon>
        <taxon>Vertebrata</taxon>
        <taxon>Euteleostomi</taxon>
        <taxon>Mammalia</taxon>
        <taxon>Eutheria</taxon>
        <taxon>Laurasiatheria</taxon>
        <taxon>Perissodactyla</taxon>
        <taxon>Equidae</taxon>
        <taxon>Equus</taxon>
    </lineage>
</organism>
<dbReference type="PANTHER" id="PTHR20870">
    <property type="entry name" value="BARDET-BIEDL SYNDROME 1 PROTEIN"/>
    <property type="match status" value="1"/>
</dbReference>
<dbReference type="InterPro" id="IPR028784">
    <property type="entry name" value="BBS1"/>
</dbReference>
<dbReference type="Pfam" id="PF14779">
    <property type="entry name" value="BBS1"/>
    <property type="match status" value="1"/>
</dbReference>
<feature type="compositionally biased region" description="Polar residues" evidence="1">
    <location>
        <begin position="553"/>
        <end position="572"/>
    </location>
</feature>
<keyword evidence="4" id="KW-1185">Reference proteome</keyword>
<feature type="domain" description="Bardet-Biedl syndrome 1 protein GAE" evidence="3">
    <location>
        <begin position="433"/>
        <end position="513"/>
    </location>
</feature>
<dbReference type="InterPro" id="IPR011047">
    <property type="entry name" value="Quinoprotein_ADH-like_sf"/>
</dbReference>
<protein>
    <submittedName>
        <fullName evidence="5">BBSome complex member BBS1 isoform X6</fullName>
    </submittedName>
</protein>
<dbReference type="Pfam" id="PF23304">
    <property type="entry name" value="GAE_BBS1"/>
    <property type="match status" value="1"/>
</dbReference>
<evidence type="ECO:0000256" key="1">
    <source>
        <dbReference type="SAM" id="MobiDB-lite"/>
    </source>
</evidence>
<dbReference type="PANTHER" id="PTHR20870:SF0">
    <property type="entry name" value="BARDET-BIEDL SYNDROME 1 PROTEIN"/>
    <property type="match status" value="1"/>
</dbReference>
<dbReference type="Proteomes" id="UP001652662">
    <property type="component" value="Chromosome 11"/>
</dbReference>
<dbReference type="InterPro" id="IPR032728">
    <property type="entry name" value="BBS1_N"/>
</dbReference>
<dbReference type="RefSeq" id="XP_070421672.1">
    <property type="nucleotide sequence ID" value="XM_070565571.1"/>
</dbReference>
<evidence type="ECO:0000313" key="5">
    <source>
        <dbReference type="RefSeq" id="XP_070421672.1"/>
    </source>
</evidence>
<dbReference type="InterPro" id="IPR056419">
    <property type="entry name" value="GAE_BBS1"/>
</dbReference>
<proteinExistence type="predicted"/>
<evidence type="ECO:0000259" key="2">
    <source>
        <dbReference type="Pfam" id="PF14779"/>
    </source>
</evidence>
<evidence type="ECO:0000313" key="4">
    <source>
        <dbReference type="Proteomes" id="UP001652662"/>
    </source>
</evidence>
<evidence type="ECO:0000259" key="3">
    <source>
        <dbReference type="Pfam" id="PF23304"/>
    </source>
</evidence>
<reference evidence="5" key="1">
    <citation type="submission" date="2025-08" db="UniProtKB">
        <authorList>
            <consortium name="RefSeq"/>
        </authorList>
    </citation>
    <scope>IDENTIFICATION</scope>
    <source>
        <tissue evidence="5">Blood</tissue>
    </source>
</reference>
<accession>A0ABM4K0G5</accession>
<sequence>MAAASSSDSEGDRAESSEASSKWLDAHYDPMANIHTFSACLVLADLHGDGEYKLAVGDLGPSGRQPCLKVLKGPTVLAESALPALPAAAAAFLMGQHEPRTPALALASGPCVYVYKNLRPYFKFSLPQLPPNPLEQDLWNQAKEDQIDHLTLKEMLEGIREKAEVPLSVQSLRFLQLELSEMEAFVNQHKSKPIKRQAVITTMTTLKKNMADEDAMSCLVLGTENKELLVLDPEAFTILAKMSLPGVPVFLEVSGQFDVAFRLAAACRNGNIYILRRDCKRPKYCIELSTQPVGLVLAHKVLVVGSTQDNLHGFTHKGKRLWTVHMPAAILTMNLLEQRSRGLQAVMAGLANGEVRIYHDKALLNVIRTPDAVTSLCFGRYGREDNTLIVTTRAMHRTFQTDLYLLRLRAARAYVRALESSLNPVSATAREPLKLHAVVQGLGPTFKLTLHLQNTSTARPILGLLVCFLYNEVLYALPRAFFKVPLLVPGLNYPLETFVESLSDKGISDIIKVKRGENILLEGPETGQRVACKTSERTVLEAQERSPGWTCRSAGSQYTGGSETPASMQSEMRTALRPQHQETRSLGTR</sequence>